<keyword evidence="2" id="KW-1185">Reference proteome</keyword>
<protein>
    <submittedName>
        <fullName evidence="1">MmcQ/YjbR family DNA-binding protein</fullName>
    </submittedName>
</protein>
<dbReference type="InterPro" id="IPR038056">
    <property type="entry name" value="YjbR-like_sf"/>
</dbReference>
<organism evidence="1 2">
    <name type="scientific">Flavobacterium rhizosphaerae</name>
    <dbReference type="NCBI Taxonomy" id="3163298"/>
    <lineage>
        <taxon>Bacteria</taxon>
        <taxon>Pseudomonadati</taxon>
        <taxon>Bacteroidota</taxon>
        <taxon>Flavobacteriia</taxon>
        <taxon>Flavobacteriales</taxon>
        <taxon>Flavobacteriaceae</taxon>
        <taxon>Flavobacterium</taxon>
    </lineage>
</organism>
<evidence type="ECO:0000313" key="2">
    <source>
        <dbReference type="Proteomes" id="UP001629156"/>
    </source>
</evidence>
<dbReference type="Proteomes" id="UP001629156">
    <property type="component" value="Unassembled WGS sequence"/>
</dbReference>
<evidence type="ECO:0000313" key="1">
    <source>
        <dbReference type="EMBL" id="MFL9845500.1"/>
    </source>
</evidence>
<sequence length="120" mass="13755">MTIQDYYDFCLSLKGITEHFPFDEDTLVFKVGNKMFALSSLAGWEQGTPSANLKCDPDRALELRGEYEGIKPGYHMNKQHWNTVKVNEDVPDKVIRELIKHSYDLIFASLTKKLQAEITA</sequence>
<dbReference type="Pfam" id="PF04237">
    <property type="entry name" value="YjbR"/>
    <property type="match status" value="1"/>
</dbReference>
<dbReference type="GO" id="GO:0003677">
    <property type="term" value="F:DNA binding"/>
    <property type="evidence" value="ECO:0007669"/>
    <property type="project" value="UniProtKB-KW"/>
</dbReference>
<proteinExistence type="predicted"/>
<dbReference type="SUPFAM" id="SSF142906">
    <property type="entry name" value="YjbR-like"/>
    <property type="match status" value="1"/>
</dbReference>
<dbReference type="InterPro" id="IPR058532">
    <property type="entry name" value="YjbR/MT2646/Rv2570-like"/>
</dbReference>
<dbReference type="EMBL" id="JBELPZ010000017">
    <property type="protein sequence ID" value="MFL9845500.1"/>
    <property type="molecule type" value="Genomic_DNA"/>
</dbReference>
<comment type="caution">
    <text evidence="1">The sequence shown here is derived from an EMBL/GenBank/DDBJ whole genome shotgun (WGS) entry which is preliminary data.</text>
</comment>
<gene>
    <name evidence="1" type="ORF">ABS766_13820</name>
</gene>
<dbReference type="Gene3D" id="3.90.1150.30">
    <property type="match status" value="1"/>
</dbReference>
<dbReference type="InterPro" id="IPR007351">
    <property type="entry name" value="YjbR"/>
</dbReference>
<dbReference type="PANTHER" id="PTHR35145">
    <property type="entry name" value="CYTOPLASMIC PROTEIN-RELATED"/>
    <property type="match status" value="1"/>
</dbReference>
<keyword evidence="1" id="KW-0238">DNA-binding</keyword>
<reference evidence="1 2" key="1">
    <citation type="submission" date="2024-06" db="EMBL/GenBank/DDBJ databases">
        <authorList>
            <person name="Kaempfer P."/>
            <person name="Viver T."/>
        </authorList>
    </citation>
    <scope>NUCLEOTIDE SEQUENCE [LARGE SCALE GENOMIC DNA]</scope>
    <source>
        <strain evidence="1 2">ST-119</strain>
    </source>
</reference>
<dbReference type="RefSeq" id="WP_408085781.1">
    <property type="nucleotide sequence ID" value="NZ_JBELPZ010000017.1"/>
</dbReference>
<name>A0ABW8YZS2_9FLAO</name>
<dbReference type="PANTHER" id="PTHR35145:SF1">
    <property type="entry name" value="CYTOPLASMIC PROTEIN"/>
    <property type="match status" value="1"/>
</dbReference>
<accession>A0ABW8YZS2</accession>